<proteinExistence type="predicted"/>
<dbReference type="InterPro" id="IPR041698">
    <property type="entry name" value="Methyltransf_25"/>
</dbReference>
<dbReference type="Pfam" id="PF13649">
    <property type="entry name" value="Methyltransf_25"/>
    <property type="match status" value="1"/>
</dbReference>
<dbReference type="Gene3D" id="3.40.50.150">
    <property type="entry name" value="Vaccinia Virus protein VP39"/>
    <property type="match status" value="1"/>
</dbReference>
<organism evidence="5 6">
    <name type="scientific">Nocardioides pinisoli</name>
    <dbReference type="NCBI Taxonomy" id="2950279"/>
    <lineage>
        <taxon>Bacteria</taxon>
        <taxon>Bacillati</taxon>
        <taxon>Actinomycetota</taxon>
        <taxon>Actinomycetes</taxon>
        <taxon>Propionibacteriales</taxon>
        <taxon>Nocardioidaceae</taxon>
        <taxon>Nocardioides</taxon>
    </lineage>
</organism>
<dbReference type="GO" id="GO:0008168">
    <property type="term" value="F:methyltransferase activity"/>
    <property type="evidence" value="ECO:0007669"/>
    <property type="project" value="UniProtKB-KW"/>
</dbReference>
<dbReference type="PANTHER" id="PTHR43464">
    <property type="entry name" value="METHYLTRANSFERASE"/>
    <property type="match status" value="1"/>
</dbReference>
<reference evidence="5 6" key="1">
    <citation type="submission" date="2022-06" db="EMBL/GenBank/DDBJ databases">
        <authorList>
            <person name="So Y."/>
        </authorList>
    </citation>
    <scope>NUCLEOTIDE SEQUENCE [LARGE SCALE GENOMIC DNA]</scope>
    <source>
        <strain evidence="5 6">STR3</strain>
    </source>
</reference>
<name>A0ABT1L334_9ACTN</name>
<evidence type="ECO:0000256" key="3">
    <source>
        <dbReference type="ARBA" id="ARBA00022691"/>
    </source>
</evidence>
<dbReference type="GO" id="GO:0032259">
    <property type="term" value="P:methylation"/>
    <property type="evidence" value="ECO:0007669"/>
    <property type="project" value="UniProtKB-KW"/>
</dbReference>
<dbReference type="RefSeq" id="WP_254183612.1">
    <property type="nucleotide sequence ID" value="NZ_JANARS010000016.1"/>
</dbReference>
<dbReference type="PANTHER" id="PTHR43464:SF19">
    <property type="entry name" value="UBIQUINONE BIOSYNTHESIS O-METHYLTRANSFERASE, MITOCHONDRIAL"/>
    <property type="match status" value="1"/>
</dbReference>
<evidence type="ECO:0000313" key="6">
    <source>
        <dbReference type="Proteomes" id="UP001204524"/>
    </source>
</evidence>
<dbReference type="InterPro" id="IPR029063">
    <property type="entry name" value="SAM-dependent_MTases_sf"/>
</dbReference>
<keyword evidence="6" id="KW-1185">Reference proteome</keyword>
<evidence type="ECO:0000256" key="2">
    <source>
        <dbReference type="ARBA" id="ARBA00022679"/>
    </source>
</evidence>
<evidence type="ECO:0000313" key="5">
    <source>
        <dbReference type="EMBL" id="MCP3424445.1"/>
    </source>
</evidence>
<dbReference type="CDD" id="cd02440">
    <property type="entry name" value="AdoMet_MTases"/>
    <property type="match status" value="1"/>
</dbReference>
<protein>
    <submittedName>
        <fullName evidence="5">Class I SAM-dependent methyltransferase</fullName>
    </submittedName>
</protein>
<keyword evidence="1 5" id="KW-0489">Methyltransferase</keyword>
<keyword evidence="2" id="KW-0808">Transferase</keyword>
<dbReference type="EMBL" id="JANARS010000016">
    <property type="protein sequence ID" value="MCP3424445.1"/>
    <property type="molecule type" value="Genomic_DNA"/>
</dbReference>
<dbReference type="Proteomes" id="UP001204524">
    <property type="component" value="Unassembled WGS sequence"/>
</dbReference>
<evidence type="ECO:0000256" key="1">
    <source>
        <dbReference type="ARBA" id="ARBA00022603"/>
    </source>
</evidence>
<gene>
    <name evidence="5" type="ORF">NCI01_21810</name>
</gene>
<comment type="caution">
    <text evidence="5">The sequence shown here is derived from an EMBL/GenBank/DDBJ whole genome shotgun (WGS) entry which is preliminary data.</text>
</comment>
<keyword evidence="3" id="KW-0949">S-adenosyl-L-methionine</keyword>
<dbReference type="SUPFAM" id="SSF53335">
    <property type="entry name" value="S-adenosyl-L-methionine-dependent methyltransferases"/>
    <property type="match status" value="1"/>
</dbReference>
<accession>A0ABT1L334</accession>
<sequence length="237" mass="25389">MMTASDFYDALAGRYHLLFEDWWSAAQRHGEVIAAALSARGVGSGRVLDATCGTGTQALPLAAAGYSVVGTDVSREAVGRAGTEAALRHLEVDLMVRDVRELDAEAIGVFDAVISCDNALPHLLNDEDLARALANLWHCLRPSGVLLVSIRDYDTLREQRPEGVPVSVHGVPGSRHAVGQSWHWSSDAEYVDFELFTFSRRVPAAGGANRCPPATERCGGRPCRTPYLQQGSGSSSG</sequence>
<evidence type="ECO:0000259" key="4">
    <source>
        <dbReference type="Pfam" id="PF13649"/>
    </source>
</evidence>
<feature type="domain" description="Methyltransferase" evidence="4">
    <location>
        <begin position="47"/>
        <end position="144"/>
    </location>
</feature>